<accession>A0ABN9LPH4</accession>
<feature type="compositionally biased region" description="Basic and acidic residues" evidence="1">
    <location>
        <begin position="2020"/>
        <end position="2227"/>
    </location>
</feature>
<feature type="compositionally biased region" description="Basic and acidic residues" evidence="1">
    <location>
        <begin position="1310"/>
        <end position="1329"/>
    </location>
</feature>
<sequence length="2544" mass="283086">MGSDSDSTTPALQPCCLGRLVYGSSRGSHPETDILHRQAYATPHPLQGYATNHHPAGLSGLFETGLHHAGSATPDASVMNLISALESRAPQPGPSASSLLSQFRTPSWQTAMHTPAPAELFISNNREPHPASFSGRSFPVTSSLTLQDATFSPTSNGLLSPHDPLLHIKSSQSSVPSSLSFDRLGSTVLGTGLPSQSSAYRSAQESASRHLPSQFNLLSSSLGPSEQTSQLYNASVFSSSPASSIERAMPRQDSVIKHYQRPSSAQSQLPSAAAAAHSLQHYLSCGGSYQQMQHRSSLSCSPLGDQSPVSSEGSQQKNSQARQEQSQSYRPIIQSPGYSTSSSSNKSKSYSASRQTPRSTATPKCQSIASTGQTHNYSSSTPKPSSVISSQSQAYSPGQPQNLLSMSQSQNYAVTQSQNLSAVTQSQGFTSSQAQDLTSGSKSQSYTTSQSQGLQTCVSQNQTYSPDHLQGLSSVGQIPSYSVQTESHVSASQAPSYVPAHSQGLPTASPSLSYSTGHSPAMSSHASSIGYSSVSHAQNLSDSSPSQIIRPLQSPSSSRSQSVASPGQSQKYLTSVLSPSFMQASHSQSYQNSQPSLERTPSYSKPKSDSDLLSERTDDEDFLIQHLLQSQSPPRVSSESLVECEERSSKSLGYEMSKTEERYHLQSVIRTNSNLDNQGLELSLQSLKDKKKTDRHKEYANTRSTPESLGTSVVHYSHQTGPMDSFTQDIKKSVDHLPHMDTSSKDLNSAHSYMQKTPEHSSQAHRMVADSQSMEPHNMLQSQQGTPMMMDTSPDLPLSSQQSQLLQSVLTHTQSQMQAHQRKVQTPMDVHLLEPQRIQAEAQSPQLQMQLQSQALEAHLQSQQMQAHVRSQSLEVHSRSQSIEAQLMDSHQMQTDQQSPQLQAQLQSERMQAEMQPERMQASLQSEGMEVLPQNDAMQALSRPQEIQDFLEPDLNLETHLGQSGPVQGQHLMPDAGDPLRLDPESSQQVPQAQMEPKDQFDSPSPQGSKQRFVPLTSICFPDSLLQDEERSFFPGMEDMFCPPPCGNDEFPKSSCGGDDGSQSMDRNDAMKNSYEMMQSSQGYSGYCTSESNDNQQNVHLGLDSVSVKHELPSTVNTEQLGLIQSSHGQQSEVKPGLTSPIFCSSKPKKLLKTSSFHLLKKREPSFQPPKKNYAQEYEFEDDEDKEDVPADIRLNSRRLPDLLPDLISSCRTRPNISPMGDIDFCPPSMDGPKRRGRKPTKPKREGPPRPRGRPRIRPLVEPHVLGHDCLRKPRGRDQTASAKRERYNADGSSRDASSSPGECFGQQSDTRKDQTEDQRGRGKATRDKIGLHGLLFLDFLKSGKRQQLPTANTSPSKNRPPSAQQASQASFGMASQMLSGPLDSTESDSLVMSCTSPCKRLDDELKRNLETLPSFSSDEEDSVSKNQDLQKSISSAISALYDPTDRKEIENTAPVVEEEKVASPVPSEPSSQPEPPVAVSPPSPQEAPAPPPPEEPPAAQSSPEQEEPEDSRPLHLAKKQETAAICGETDDEDVESSGEGIFRERDEFVIRVEDIQALKLALQTGREPPPIWRVQKALLQKFTPEIKDGQRQFCATSNYLGYFGDAKNRYQRLYVKFLENINKKDYVRVCSRKPWHRPLQTMRRQSQTKAPGAKSPVAVTRPEKCDKSDCLVKMEPVQRPEKTDAGEKIEKLEKLENTEEEENIEKDEAVRNIEKANVEEDQEPQNVETNITKEGAPVETEKIIEKVDPVEKTEPSHQNEVLAKNSDVSEPVVQDKIVVTAKPEPLAKAEKSEPMAKSETTEPTLTPEKVEVVTKVENTDTTVKTEKSPHAARPEKQEPTPKTERISSAGRQEKLEPGTKAEKITTGGKQGKPERIVKTEKASAVRQDKPERIIKPEKNSTTVKKDKVEPVVKPTAPVRREKVDTTVKAEKNITVVKPEKMELKPDPKVETTRKALKTESSVKLPPPTERSLKDEILEAPKKAEVEKIEKPEAPSRAEQNEASKKQAKAEAVEQTAKSEVPKKSEGELSQEKGIRKEKVEKTSKMDKPTKAERSEKTGKVERPDKPNRIERTEKSRRLERSDKSPRLERAERSPRLERADRSPRLERADRSPRLDRADRSPRLERADKSPRLERADRSPRSERAEKIAKAERPDKPIRAERSSKTARTDRSSKTDKSERPEKMPKLERMEKPTKLEKVTKNDKVEKVVRVEKIEKHIRVEKVDKVEPTPPKVALKPKQKHTKVKAEPPPKKRKKWFKEVASSSDSDSSPDQQSEEERVPVGRVLNTRAMKEMYRSYIEMLVSTALDPDMIQALEDTSDELYLPPMRKIDGIVNEHKKKVLKKISLSSSAQEALHTFPQLSIDPGESTVRMKPGGEPYNRKTLNKLKKNVAKPQEFKVDAEKSLYYSLYHSLHHYKFHTFLRCKQETNAIEEQNDDLGQEEVVQQCMRNQPWLEKVFDSFIDLLTQAQNKVQLLSPKMFCVNFERTGGAALMILCYWKFVKKTKKKTTKFMTRYSKKITVVKKEKAAKNGTPEHKLVGKLIDLN</sequence>
<feature type="region of interest" description="Disordered" evidence="1">
    <location>
        <begin position="296"/>
        <end position="403"/>
    </location>
</feature>
<evidence type="ECO:0000259" key="2">
    <source>
        <dbReference type="Pfam" id="PF13926"/>
    </source>
</evidence>
<feature type="compositionally biased region" description="Polar residues" evidence="1">
    <location>
        <begin position="354"/>
        <end position="377"/>
    </location>
</feature>
<feature type="compositionally biased region" description="Basic and acidic residues" evidence="1">
    <location>
        <begin position="1809"/>
        <end position="1864"/>
    </location>
</feature>
<feature type="compositionally biased region" description="Low complexity" evidence="1">
    <location>
        <begin position="1463"/>
        <end position="1472"/>
    </location>
</feature>
<feature type="compositionally biased region" description="Polar residues" evidence="1">
    <location>
        <begin position="1377"/>
        <end position="1391"/>
    </location>
</feature>
<feature type="compositionally biased region" description="Polar residues" evidence="1">
    <location>
        <begin position="307"/>
        <end position="329"/>
    </location>
</feature>
<organism evidence="3 4">
    <name type="scientific">Ranitomeya imitator</name>
    <name type="common">mimic poison frog</name>
    <dbReference type="NCBI Taxonomy" id="111125"/>
    <lineage>
        <taxon>Eukaryota</taxon>
        <taxon>Metazoa</taxon>
        <taxon>Chordata</taxon>
        <taxon>Craniata</taxon>
        <taxon>Vertebrata</taxon>
        <taxon>Euteleostomi</taxon>
        <taxon>Amphibia</taxon>
        <taxon>Batrachia</taxon>
        <taxon>Anura</taxon>
        <taxon>Neobatrachia</taxon>
        <taxon>Hyloidea</taxon>
        <taxon>Dendrobatidae</taxon>
        <taxon>Dendrobatinae</taxon>
        <taxon>Ranitomeya</taxon>
    </lineage>
</organism>
<feature type="compositionally biased region" description="Low complexity" evidence="1">
    <location>
        <begin position="894"/>
        <end position="908"/>
    </location>
</feature>
<feature type="compositionally biased region" description="Polar residues" evidence="1">
    <location>
        <begin position="583"/>
        <end position="605"/>
    </location>
</feature>
<feature type="domain" description="DUF4211" evidence="2">
    <location>
        <begin position="2272"/>
        <end position="2367"/>
    </location>
</feature>
<feature type="region of interest" description="Disordered" evidence="1">
    <location>
        <begin position="1437"/>
        <end position="1515"/>
    </location>
</feature>
<feature type="region of interest" description="Disordered" evidence="1">
    <location>
        <begin position="1938"/>
        <end position="2280"/>
    </location>
</feature>
<feature type="compositionally biased region" description="Basic and acidic residues" evidence="1">
    <location>
        <begin position="1938"/>
        <end position="1958"/>
    </location>
</feature>
<feature type="compositionally biased region" description="Acidic residues" evidence="1">
    <location>
        <begin position="1178"/>
        <end position="1187"/>
    </location>
</feature>
<reference evidence="3" key="1">
    <citation type="submission" date="2023-07" db="EMBL/GenBank/DDBJ databases">
        <authorList>
            <person name="Stuckert A."/>
        </authorList>
    </citation>
    <scope>NUCLEOTIDE SEQUENCE</scope>
</reference>
<dbReference type="Pfam" id="PF13926">
    <property type="entry name" value="DUF4211"/>
    <property type="match status" value="1"/>
</dbReference>
<feature type="region of interest" description="Disordered" evidence="1">
    <location>
        <begin position="1346"/>
        <end position="1391"/>
    </location>
</feature>
<feature type="compositionally biased region" description="Basic and acidic residues" evidence="1">
    <location>
        <begin position="1971"/>
        <end position="2012"/>
    </location>
</feature>
<feature type="compositionally biased region" description="Basic and acidic residues" evidence="1">
    <location>
        <begin position="1786"/>
        <end position="1801"/>
    </location>
</feature>
<evidence type="ECO:0000256" key="1">
    <source>
        <dbReference type="SAM" id="MobiDB-lite"/>
    </source>
</evidence>
<feature type="compositionally biased region" description="Low complexity" evidence="1">
    <location>
        <begin position="543"/>
        <end position="569"/>
    </location>
</feature>
<feature type="region of interest" description="Disordered" evidence="1">
    <location>
        <begin position="958"/>
        <end position="1011"/>
    </location>
</feature>
<feature type="region of interest" description="Disordered" evidence="1">
    <location>
        <begin position="1164"/>
        <end position="1193"/>
    </location>
</feature>
<feature type="compositionally biased region" description="Basic and acidic residues" evidence="1">
    <location>
        <begin position="1259"/>
        <end position="1289"/>
    </location>
</feature>
<feature type="compositionally biased region" description="Basic and acidic residues" evidence="1">
    <location>
        <begin position="1872"/>
        <end position="1911"/>
    </location>
</feature>
<feature type="compositionally biased region" description="Pro residues" evidence="1">
    <location>
        <begin position="1473"/>
        <end position="1497"/>
    </location>
</feature>
<feature type="region of interest" description="Disordered" evidence="1">
    <location>
        <begin position="1522"/>
        <end position="1541"/>
    </location>
</feature>
<dbReference type="PANTHER" id="PTHR14709">
    <property type="entry name" value="GLUTAMINE AND SERINE-RICH PROTEIN 1-RELATED"/>
    <property type="match status" value="1"/>
</dbReference>
<gene>
    <name evidence="3" type="ORF">RIMI_LOCUS10642850</name>
</gene>
<evidence type="ECO:0000313" key="4">
    <source>
        <dbReference type="Proteomes" id="UP001176940"/>
    </source>
</evidence>
<feature type="compositionally biased region" description="Basic and acidic residues" evidence="1">
    <location>
        <begin position="1740"/>
        <end position="1758"/>
    </location>
</feature>
<feature type="compositionally biased region" description="Low complexity" evidence="1">
    <location>
        <begin position="335"/>
        <end position="353"/>
    </location>
</feature>
<feature type="compositionally biased region" description="Basic and acidic residues" evidence="1">
    <location>
        <begin position="689"/>
        <end position="700"/>
    </location>
</feature>
<evidence type="ECO:0000313" key="3">
    <source>
        <dbReference type="EMBL" id="CAJ0944937.1"/>
    </source>
</evidence>
<feature type="region of interest" description="Disordered" evidence="1">
    <location>
        <begin position="888"/>
        <end position="926"/>
    </location>
</feature>
<dbReference type="PANTHER" id="PTHR14709:SF1">
    <property type="entry name" value="PROLINE-RICH PROTEIN 12"/>
    <property type="match status" value="1"/>
</dbReference>
<protein>
    <recommendedName>
        <fullName evidence="2">DUF4211 domain-containing protein</fullName>
    </recommendedName>
</protein>
<feature type="compositionally biased region" description="Polar residues" evidence="1">
    <location>
        <begin position="1346"/>
        <end position="1371"/>
    </location>
</feature>
<feature type="compositionally biased region" description="Low complexity" evidence="1">
    <location>
        <begin position="378"/>
        <end position="397"/>
    </location>
</feature>
<feature type="region of interest" description="Disordered" evidence="1">
    <location>
        <begin position="1717"/>
        <end position="1769"/>
    </location>
</feature>
<dbReference type="Proteomes" id="UP001176940">
    <property type="component" value="Unassembled WGS sequence"/>
</dbReference>
<keyword evidence="4" id="KW-1185">Reference proteome</keyword>
<comment type="caution">
    <text evidence="3">The sequence shown here is derived from an EMBL/GenBank/DDBJ whole genome shotgun (WGS) entry which is preliminary data.</text>
</comment>
<feature type="region of interest" description="Disordered" evidence="1">
    <location>
        <begin position="1641"/>
        <end position="1662"/>
    </location>
</feature>
<name>A0ABN9LPH4_9NEOB</name>
<feature type="region of interest" description="Disordered" evidence="1">
    <location>
        <begin position="737"/>
        <end position="763"/>
    </location>
</feature>
<dbReference type="EMBL" id="CAUEEQ010023225">
    <property type="protein sequence ID" value="CAJ0944937.1"/>
    <property type="molecule type" value="Genomic_DNA"/>
</dbReference>
<feature type="compositionally biased region" description="Polar residues" evidence="1">
    <location>
        <begin position="1291"/>
        <end position="1309"/>
    </location>
</feature>
<feature type="region of interest" description="Disordered" evidence="1">
    <location>
        <begin position="1784"/>
        <end position="1920"/>
    </location>
</feature>
<feature type="compositionally biased region" description="Polar residues" evidence="1">
    <location>
        <begin position="745"/>
        <end position="755"/>
    </location>
</feature>
<feature type="compositionally biased region" description="Polar residues" evidence="1">
    <location>
        <begin position="504"/>
        <end position="542"/>
    </location>
</feature>
<proteinExistence type="predicted"/>
<feature type="region of interest" description="Disordered" evidence="1">
    <location>
        <begin position="1210"/>
        <end position="1329"/>
    </location>
</feature>
<feature type="compositionally biased region" description="Low complexity" evidence="1">
    <location>
        <begin position="2262"/>
        <end position="2272"/>
    </location>
</feature>
<dbReference type="InterPro" id="IPR025451">
    <property type="entry name" value="DUF4211"/>
</dbReference>
<feature type="region of interest" description="Disordered" evidence="1">
    <location>
        <begin position="492"/>
        <end position="570"/>
    </location>
</feature>
<feature type="region of interest" description="Disordered" evidence="1">
    <location>
        <begin position="583"/>
        <end position="614"/>
    </location>
</feature>
<dbReference type="InterPro" id="IPR052466">
    <property type="entry name" value="DNA_MethProtect_Complex"/>
</dbReference>
<feature type="region of interest" description="Disordered" evidence="1">
    <location>
        <begin position="689"/>
        <end position="708"/>
    </location>
</feature>